<sequence length="278" mass="30874">MLMVGRTSAHGARIRHGRALIRTAPAWLHCFQHRICDASEGKPLKTATDAVRYSVSTVSAILLTLLIETAWILLLRPDSTGRSLSTELLVLFYLLFWNFFVIIYVTWTIRCYKPLNGSALIGQVRREVRVQKRWWARALGFTGATNFAVTAAAFAIFLTVVLAQTEVVRQSPLYLALGIVAVAAAWAFMVLAFASAYMHLNVPDADKRHIRFHSEPPEDFDDYLTLAVLASTMAAGFSAEIRTKAAWKQVRTNVVVAFGFNSLVLAMIVSVVISALTR</sequence>
<keyword evidence="1" id="KW-0812">Transmembrane</keyword>
<comment type="caution">
    <text evidence="2">The sequence shown here is derived from an EMBL/GenBank/DDBJ whole genome shotgun (WGS) entry which is preliminary data.</text>
</comment>
<reference evidence="2 3" key="1">
    <citation type="submission" date="2017-12" db="EMBL/GenBank/DDBJ databases">
        <title>Phylogenetic diversity of female urinary microbiome.</title>
        <authorList>
            <person name="Thomas-White K."/>
            <person name="Wolfe A.J."/>
        </authorList>
    </citation>
    <scope>NUCLEOTIDE SEQUENCE [LARGE SCALE GENOMIC DNA]</scope>
    <source>
        <strain evidence="2 3">UMB0426</strain>
    </source>
</reference>
<evidence type="ECO:0000313" key="3">
    <source>
        <dbReference type="Proteomes" id="UP000242755"/>
    </source>
</evidence>
<dbReference type="InterPro" id="IPR009781">
    <property type="entry name" value="DUF1345"/>
</dbReference>
<feature type="transmembrane region" description="Helical" evidence="1">
    <location>
        <begin position="134"/>
        <end position="161"/>
    </location>
</feature>
<accession>A0A2I1IIV9</accession>
<feature type="transmembrane region" description="Helical" evidence="1">
    <location>
        <begin position="53"/>
        <end position="76"/>
    </location>
</feature>
<feature type="transmembrane region" description="Helical" evidence="1">
    <location>
        <begin position="88"/>
        <end position="107"/>
    </location>
</feature>
<gene>
    <name evidence="2" type="ORF">CYJ40_03180</name>
</gene>
<dbReference type="Proteomes" id="UP000242755">
    <property type="component" value="Unassembled WGS sequence"/>
</dbReference>
<feature type="transmembrane region" description="Helical" evidence="1">
    <location>
        <begin position="223"/>
        <end position="241"/>
    </location>
</feature>
<feature type="transmembrane region" description="Helical" evidence="1">
    <location>
        <begin position="173"/>
        <end position="198"/>
    </location>
</feature>
<keyword evidence="1" id="KW-0472">Membrane</keyword>
<organism evidence="2 3">
    <name type="scientific">Brevibacterium ravenspurgense</name>
    <dbReference type="NCBI Taxonomy" id="479117"/>
    <lineage>
        <taxon>Bacteria</taxon>
        <taxon>Bacillati</taxon>
        <taxon>Actinomycetota</taxon>
        <taxon>Actinomycetes</taxon>
        <taxon>Micrococcales</taxon>
        <taxon>Brevibacteriaceae</taxon>
        <taxon>Brevibacterium</taxon>
    </lineage>
</organism>
<protein>
    <submittedName>
        <fullName evidence="2">DUF1345 domain-containing protein</fullName>
    </submittedName>
</protein>
<evidence type="ECO:0000313" key="2">
    <source>
        <dbReference type="EMBL" id="PKY71067.1"/>
    </source>
</evidence>
<dbReference type="Pfam" id="PF07077">
    <property type="entry name" value="DUF1345"/>
    <property type="match status" value="1"/>
</dbReference>
<dbReference type="EMBL" id="PKGO01000002">
    <property type="protein sequence ID" value="PKY71067.1"/>
    <property type="molecule type" value="Genomic_DNA"/>
</dbReference>
<dbReference type="AlphaFoldDB" id="A0A2I1IIV9"/>
<proteinExistence type="predicted"/>
<evidence type="ECO:0000256" key="1">
    <source>
        <dbReference type="SAM" id="Phobius"/>
    </source>
</evidence>
<keyword evidence="1" id="KW-1133">Transmembrane helix</keyword>
<feature type="transmembrane region" description="Helical" evidence="1">
    <location>
        <begin position="253"/>
        <end position="276"/>
    </location>
</feature>
<name>A0A2I1IIV9_9MICO</name>